<dbReference type="PROSITE" id="PS50887">
    <property type="entry name" value="GGDEF"/>
    <property type="match status" value="1"/>
</dbReference>
<dbReference type="SMART" id="SM00267">
    <property type="entry name" value="GGDEF"/>
    <property type="match status" value="1"/>
</dbReference>
<organism evidence="3 4">
    <name type="scientific">Paenibacillus gansuensis</name>
    <dbReference type="NCBI Taxonomy" id="306542"/>
    <lineage>
        <taxon>Bacteria</taxon>
        <taxon>Bacillati</taxon>
        <taxon>Bacillota</taxon>
        <taxon>Bacilli</taxon>
        <taxon>Bacillales</taxon>
        <taxon>Paenibacillaceae</taxon>
        <taxon>Paenibacillus</taxon>
    </lineage>
</organism>
<dbReference type="Pfam" id="PF00990">
    <property type="entry name" value="GGDEF"/>
    <property type="match status" value="1"/>
</dbReference>
<dbReference type="InterPro" id="IPR029787">
    <property type="entry name" value="Nucleotide_cyclase"/>
</dbReference>
<feature type="transmembrane region" description="Helical" evidence="1">
    <location>
        <begin position="124"/>
        <end position="142"/>
    </location>
</feature>
<accession>A0ABW5PA09</accession>
<comment type="caution">
    <text evidence="3">The sequence shown here is derived from an EMBL/GenBank/DDBJ whole genome shotgun (WGS) entry which is preliminary data.</text>
</comment>
<keyword evidence="1" id="KW-0812">Transmembrane</keyword>
<feature type="transmembrane region" description="Helical" evidence="1">
    <location>
        <begin position="148"/>
        <end position="166"/>
    </location>
</feature>
<sequence length="340" mass="38130">MNGLPQNDQVLENIFSALRWFFLVVSAWIYMAYYESESTVLCFWVLIAFGTLYMGAAQWVLMKAEMNTRIYVTLTRVGVVFDIAAVVGLMMITGGAESPMFAINYLIILHASVYWGLRGGIGSAAVLALSYTGVLLLGPFQVQSVPYYVMNYFFLAIVGTMGGMIVSRERKHLNEKTIAQNIAKTDYLTGLYNHRTFQETLKELVDTNTKFTLVMADIDYFKRINDMFGHLSGDRVLKEIATHLEQMLPAGKGTAFRYGGEEFAVLVRDLPITQVKMMLHQLRSELQECVFSYCDSDMRVTMSFGVAEFCGQSAAGLVRQADEALYEAKRLGRNQVVLAG</sequence>
<proteinExistence type="predicted"/>
<evidence type="ECO:0000313" key="3">
    <source>
        <dbReference type="EMBL" id="MFD2611077.1"/>
    </source>
</evidence>
<dbReference type="InterPro" id="IPR000160">
    <property type="entry name" value="GGDEF_dom"/>
</dbReference>
<evidence type="ECO:0000313" key="4">
    <source>
        <dbReference type="Proteomes" id="UP001597541"/>
    </source>
</evidence>
<dbReference type="Gene3D" id="3.30.70.270">
    <property type="match status" value="1"/>
</dbReference>
<dbReference type="InterPro" id="IPR050469">
    <property type="entry name" value="Diguanylate_Cyclase"/>
</dbReference>
<dbReference type="CDD" id="cd01949">
    <property type="entry name" value="GGDEF"/>
    <property type="match status" value="1"/>
</dbReference>
<dbReference type="RefSeq" id="WP_377599373.1">
    <property type="nucleotide sequence ID" value="NZ_JBHUME010000002.1"/>
</dbReference>
<evidence type="ECO:0000259" key="2">
    <source>
        <dbReference type="PROSITE" id="PS50887"/>
    </source>
</evidence>
<dbReference type="EMBL" id="JBHUME010000002">
    <property type="protein sequence ID" value="MFD2611077.1"/>
    <property type="molecule type" value="Genomic_DNA"/>
</dbReference>
<dbReference type="PANTHER" id="PTHR45138:SF9">
    <property type="entry name" value="DIGUANYLATE CYCLASE DGCM-RELATED"/>
    <property type="match status" value="1"/>
</dbReference>
<dbReference type="InterPro" id="IPR043128">
    <property type="entry name" value="Rev_trsase/Diguanyl_cyclase"/>
</dbReference>
<feature type="transmembrane region" description="Helical" evidence="1">
    <location>
        <begin position="73"/>
        <end position="92"/>
    </location>
</feature>
<evidence type="ECO:0000256" key="1">
    <source>
        <dbReference type="SAM" id="Phobius"/>
    </source>
</evidence>
<reference evidence="4" key="1">
    <citation type="journal article" date="2019" name="Int. J. Syst. Evol. Microbiol.">
        <title>The Global Catalogue of Microorganisms (GCM) 10K type strain sequencing project: providing services to taxonomists for standard genome sequencing and annotation.</title>
        <authorList>
            <consortium name="The Broad Institute Genomics Platform"/>
            <consortium name="The Broad Institute Genome Sequencing Center for Infectious Disease"/>
            <person name="Wu L."/>
            <person name="Ma J."/>
        </authorList>
    </citation>
    <scope>NUCLEOTIDE SEQUENCE [LARGE SCALE GENOMIC DNA]</scope>
    <source>
        <strain evidence="4">KCTC 3950</strain>
    </source>
</reference>
<dbReference type="SUPFAM" id="SSF55073">
    <property type="entry name" value="Nucleotide cyclase"/>
    <property type="match status" value="1"/>
</dbReference>
<protein>
    <submittedName>
        <fullName evidence="3">GGDEF domain-containing protein</fullName>
    </submittedName>
</protein>
<dbReference type="Proteomes" id="UP001597541">
    <property type="component" value="Unassembled WGS sequence"/>
</dbReference>
<dbReference type="NCBIfam" id="TIGR00254">
    <property type="entry name" value="GGDEF"/>
    <property type="match status" value="1"/>
</dbReference>
<feature type="transmembrane region" description="Helical" evidence="1">
    <location>
        <begin position="43"/>
        <end position="61"/>
    </location>
</feature>
<feature type="transmembrane region" description="Helical" evidence="1">
    <location>
        <begin position="12"/>
        <end position="31"/>
    </location>
</feature>
<gene>
    <name evidence="3" type="ORF">ACFSUF_01410</name>
</gene>
<feature type="domain" description="GGDEF" evidence="2">
    <location>
        <begin position="209"/>
        <end position="340"/>
    </location>
</feature>
<keyword evidence="1" id="KW-0472">Membrane</keyword>
<keyword evidence="1" id="KW-1133">Transmembrane helix</keyword>
<name>A0ABW5PA09_9BACL</name>
<keyword evidence="4" id="KW-1185">Reference proteome</keyword>
<dbReference type="PANTHER" id="PTHR45138">
    <property type="entry name" value="REGULATORY COMPONENTS OF SENSORY TRANSDUCTION SYSTEM"/>
    <property type="match status" value="1"/>
</dbReference>